<protein>
    <submittedName>
        <fullName evidence="1">HAD-IA family hydrolase</fullName>
    </submittedName>
</protein>
<accession>A0ABP9B1I9</accession>
<dbReference type="PANTHER" id="PTHR43481">
    <property type="entry name" value="FRUCTOSE-1-PHOSPHATE PHOSPHATASE"/>
    <property type="match status" value="1"/>
</dbReference>
<dbReference type="SFLD" id="SFLDS00003">
    <property type="entry name" value="Haloacid_Dehalogenase"/>
    <property type="match status" value="1"/>
</dbReference>
<dbReference type="EMBL" id="BAABIQ010000008">
    <property type="protein sequence ID" value="GAA4789027.1"/>
    <property type="molecule type" value="Genomic_DNA"/>
</dbReference>
<dbReference type="Proteomes" id="UP001501411">
    <property type="component" value="Unassembled WGS sequence"/>
</dbReference>
<dbReference type="GO" id="GO:0016787">
    <property type="term" value="F:hydrolase activity"/>
    <property type="evidence" value="ECO:0007669"/>
    <property type="project" value="UniProtKB-KW"/>
</dbReference>
<keyword evidence="1" id="KW-0378">Hydrolase</keyword>
<dbReference type="Gene3D" id="1.10.150.240">
    <property type="entry name" value="Putative phosphatase, domain 2"/>
    <property type="match status" value="1"/>
</dbReference>
<organism evidence="1 2">
    <name type="scientific">Olivibacter ginsenosidimutans</name>
    <dbReference type="NCBI Taxonomy" id="1176537"/>
    <lineage>
        <taxon>Bacteria</taxon>
        <taxon>Pseudomonadati</taxon>
        <taxon>Bacteroidota</taxon>
        <taxon>Sphingobacteriia</taxon>
        <taxon>Sphingobacteriales</taxon>
        <taxon>Sphingobacteriaceae</taxon>
        <taxon>Olivibacter</taxon>
    </lineage>
</organism>
<gene>
    <name evidence="1" type="ORF">GCM10023231_16640</name>
</gene>
<evidence type="ECO:0000313" key="2">
    <source>
        <dbReference type="Proteomes" id="UP001501411"/>
    </source>
</evidence>
<dbReference type="SFLD" id="SFLDG01135">
    <property type="entry name" value="C1.5.6:_HAD__Beta-PGM__Phospha"/>
    <property type="match status" value="1"/>
</dbReference>
<comment type="caution">
    <text evidence="1">The sequence shown here is derived from an EMBL/GenBank/DDBJ whole genome shotgun (WGS) entry which is preliminary data.</text>
</comment>
<dbReference type="InterPro" id="IPR023198">
    <property type="entry name" value="PGP-like_dom2"/>
</dbReference>
<dbReference type="InterPro" id="IPR006439">
    <property type="entry name" value="HAD-SF_hydro_IA"/>
</dbReference>
<dbReference type="InterPro" id="IPR036412">
    <property type="entry name" value="HAD-like_sf"/>
</dbReference>
<keyword evidence="2" id="KW-1185">Reference proteome</keyword>
<evidence type="ECO:0000313" key="1">
    <source>
        <dbReference type="EMBL" id="GAA4789027.1"/>
    </source>
</evidence>
<dbReference type="NCBIfam" id="TIGR01509">
    <property type="entry name" value="HAD-SF-IA-v3"/>
    <property type="match status" value="1"/>
</dbReference>
<proteinExistence type="predicted"/>
<dbReference type="InterPro" id="IPR051806">
    <property type="entry name" value="HAD-like_SPP"/>
</dbReference>
<dbReference type="RefSeq" id="WP_345231293.1">
    <property type="nucleotide sequence ID" value="NZ_BAABIQ010000008.1"/>
</dbReference>
<dbReference type="PANTHER" id="PTHR43481:SF4">
    <property type="entry name" value="GLYCEROL-1-PHOSPHATE PHOSPHOHYDROLASE 1-RELATED"/>
    <property type="match status" value="1"/>
</dbReference>
<dbReference type="InterPro" id="IPR023214">
    <property type="entry name" value="HAD_sf"/>
</dbReference>
<dbReference type="SUPFAM" id="SSF56784">
    <property type="entry name" value="HAD-like"/>
    <property type="match status" value="1"/>
</dbReference>
<dbReference type="Gene3D" id="3.40.50.1000">
    <property type="entry name" value="HAD superfamily/HAD-like"/>
    <property type="match status" value="1"/>
</dbReference>
<dbReference type="Pfam" id="PF00702">
    <property type="entry name" value="Hydrolase"/>
    <property type="match status" value="1"/>
</dbReference>
<dbReference type="NCBIfam" id="TIGR01549">
    <property type="entry name" value="HAD-SF-IA-v1"/>
    <property type="match status" value="1"/>
</dbReference>
<reference evidence="2" key="1">
    <citation type="journal article" date="2019" name="Int. J. Syst. Evol. Microbiol.">
        <title>The Global Catalogue of Microorganisms (GCM) 10K type strain sequencing project: providing services to taxonomists for standard genome sequencing and annotation.</title>
        <authorList>
            <consortium name="The Broad Institute Genomics Platform"/>
            <consortium name="The Broad Institute Genome Sequencing Center for Infectious Disease"/>
            <person name="Wu L."/>
            <person name="Ma J."/>
        </authorList>
    </citation>
    <scope>NUCLEOTIDE SEQUENCE [LARGE SCALE GENOMIC DNA]</scope>
    <source>
        <strain evidence="2">JCM 18200</strain>
    </source>
</reference>
<name>A0ABP9B1I9_9SPHI</name>
<sequence length="203" mass="22143">MNTDTLDKLAILNKKTQGKYKALLYDCDGTLADNMMAHKLAYKETAANYGIDLDTNIIDELAGWPTKLVADEISKRYHVALPDTFSAEKTAIFFEKYIEKTQPIAYVTEHLKENAPNACIGVVSGGTRTTVQKTLAVLGLTDYIDVLICAGETPKGKPFPDPFLAAAEKLGIEPKECIVFEDGNPGVAAAEAAGMDWIRIDQI</sequence>
<dbReference type="SFLD" id="SFLDG01129">
    <property type="entry name" value="C1.5:_HAD__Beta-PGM__Phosphata"/>
    <property type="match status" value="1"/>
</dbReference>